<accession>X0UQF8</accession>
<protein>
    <recommendedName>
        <fullName evidence="2">Bacterial Ig-like domain-containing protein</fullName>
    </recommendedName>
</protein>
<reference evidence="1" key="1">
    <citation type="journal article" date="2014" name="Front. Microbiol.">
        <title>High frequency of phylogenetically diverse reductive dehalogenase-homologous genes in deep subseafloor sedimentary metagenomes.</title>
        <authorList>
            <person name="Kawai M."/>
            <person name="Futagami T."/>
            <person name="Toyoda A."/>
            <person name="Takaki Y."/>
            <person name="Nishi S."/>
            <person name="Hori S."/>
            <person name="Arai W."/>
            <person name="Tsubouchi T."/>
            <person name="Morono Y."/>
            <person name="Uchiyama I."/>
            <person name="Ito T."/>
            <person name="Fujiyama A."/>
            <person name="Inagaki F."/>
            <person name="Takami H."/>
        </authorList>
    </citation>
    <scope>NUCLEOTIDE SEQUENCE</scope>
    <source>
        <strain evidence="1">Expedition CK06-06</strain>
    </source>
</reference>
<dbReference type="AlphaFoldDB" id="X0UQF8"/>
<proteinExistence type="predicted"/>
<comment type="caution">
    <text evidence="1">The sequence shown here is derived from an EMBL/GenBank/DDBJ whole genome shotgun (WGS) entry which is preliminary data.</text>
</comment>
<dbReference type="EMBL" id="BARS01015463">
    <property type="protein sequence ID" value="GAF90740.1"/>
    <property type="molecule type" value="Genomic_DNA"/>
</dbReference>
<sequence>VDVNGTTYTTTWDDLGGGYYNISINCSDSVFSLYGWFGIRINASKQGFINKTRILKIEILIPIYNTEFAILTPSNDSIYNSIDIFNITVSFNDTTNTQPITGATIEVDVNGTTYTTTWDDLGGGYYNISINCSDSVFSLYGWFGIRINASKQGYINQTGTLKIEILSPINNTEFAILTPSNNSIYDSVDIFNITVSFNDTTNTQPITGATIEVDVNGTTYTTTWDDLGGGYYNISINCTDSIFSLYGYFGIRINASKQGYVNQSNMLNIKILGESSLIITNPSN</sequence>
<name>X0UQF8_9ZZZZ</name>
<evidence type="ECO:0000313" key="1">
    <source>
        <dbReference type="EMBL" id="GAF90740.1"/>
    </source>
</evidence>
<feature type="non-terminal residue" evidence="1">
    <location>
        <position position="284"/>
    </location>
</feature>
<feature type="non-terminal residue" evidence="1">
    <location>
        <position position="1"/>
    </location>
</feature>
<organism evidence="1">
    <name type="scientific">marine sediment metagenome</name>
    <dbReference type="NCBI Taxonomy" id="412755"/>
    <lineage>
        <taxon>unclassified sequences</taxon>
        <taxon>metagenomes</taxon>
        <taxon>ecological metagenomes</taxon>
    </lineage>
</organism>
<gene>
    <name evidence="1" type="ORF">S01H1_25582</name>
</gene>
<evidence type="ECO:0008006" key="2">
    <source>
        <dbReference type="Google" id="ProtNLM"/>
    </source>
</evidence>